<reference evidence="9 10" key="2">
    <citation type="submission" date="2019-09" db="EMBL/GenBank/DDBJ databases">
        <authorList>
            <person name="Jin C."/>
        </authorList>
    </citation>
    <scope>NUCLEOTIDE SEQUENCE [LARGE SCALE GENOMIC DNA]</scope>
    <source>
        <strain evidence="9 10">BN140002</strain>
    </source>
</reference>
<evidence type="ECO:0000256" key="6">
    <source>
        <dbReference type="ARBA" id="ARBA00022989"/>
    </source>
</evidence>
<proteinExistence type="inferred from homology"/>
<dbReference type="PANTHER" id="PTHR30269">
    <property type="entry name" value="TRANSMEMBRANE PROTEIN YFCA"/>
    <property type="match status" value="1"/>
</dbReference>
<accession>A0A5B2VAA7</accession>
<gene>
    <name evidence="9" type="ORF">F0L46_18085</name>
</gene>
<dbReference type="Pfam" id="PF01925">
    <property type="entry name" value="TauE"/>
    <property type="match status" value="1"/>
</dbReference>
<reference evidence="9 10" key="1">
    <citation type="submission" date="2019-09" db="EMBL/GenBank/DDBJ databases">
        <title>Salinarimonas rosea gen. nov., sp. nov., a new member of the a-2 subgroup of the Proteobacteria.</title>
        <authorList>
            <person name="Liu J."/>
        </authorList>
    </citation>
    <scope>NUCLEOTIDE SEQUENCE [LARGE SCALE GENOMIC DNA]</scope>
    <source>
        <strain evidence="9 10">BN140002</strain>
    </source>
</reference>
<keyword evidence="7 8" id="KW-0472">Membrane</keyword>
<feature type="transmembrane region" description="Helical" evidence="8">
    <location>
        <begin position="199"/>
        <end position="220"/>
    </location>
</feature>
<organism evidence="9 10">
    <name type="scientific">Salinarimonas soli</name>
    <dbReference type="NCBI Taxonomy" id="1638099"/>
    <lineage>
        <taxon>Bacteria</taxon>
        <taxon>Pseudomonadati</taxon>
        <taxon>Pseudomonadota</taxon>
        <taxon>Alphaproteobacteria</taxon>
        <taxon>Hyphomicrobiales</taxon>
        <taxon>Salinarimonadaceae</taxon>
        <taxon>Salinarimonas</taxon>
    </lineage>
</organism>
<comment type="caution">
    <text evidence="9">The sequence shown here is derived from an EMBL/GenBank/DDBJ whole genome shotgun (WGS) entry which is preliminary data.</text>
</comment>
<keyword evidence="6 8" id="KW-1133">Transmembrane helix</keyword>
<evidence type="ECO:0000256" key="5">
    <source>
        <dbReference type="ARBA" id="ARBA00022692"/>
    </source>
</evidence>
<evidence type="ECO:0000313" key="10">
    <source>
        <dbReference type="Proteomes" id="UP000323142"/>
    </source>
</evidence>
<dbReference type="InterPro" id="IPR002781">
    <property type="entry name" value="TM_pro_TauE-like"/>
</dbReference>
<evidence type="ECO:0000256" key="3">
    <source>
        <dbReference type="ARBA" id="ARBA00022448"/>
    </source>
</evidence>
<feature type="transmembrane region" description="Helical" evidence="8">
    <location>
        <begin position="165"/>
        <end position="187"/>
    </location>
</feature>
<evidence type="ECO:0000256" key="7">
    <source>
        <dbReference type="ARBA" id="ARBA00023136"/>
    </source>
</evidence>
<sequence>MAFALADLTLAQIALVAATAFGASIIGGLAGYGTGLLLPLVLAPIIGPENVVPVISVTALFTNVSRFLALRTYVAWGAVARIVPAALLPTALGATLFAGLDARGAALVIGSALIALVPLRRILQKRGFTLTAGQLVPAGAAYGFVTGGTSGAGVILVSFLMAAGLAGPAVVATDAAISILIGTVKAATFGFNQALPAPLLIFALLVGCATVPGAFVAKALLHRLPVRIHTAMLEIAILAGGAVLVWRGLAG</sequence>
<feature type="transmembrane region" description="Helical" evidence="8">
    <location>
        <begin position="104"/>
        <end position="123"/>
    </location>
</feature>
<feature type="transmembrane region" description="Helical" evidence="8">
    <location>
        <begin position="73"/>
        <end position="98"/>
    </location>
</feature>
<keyword evidence="3" id="KW-0813">Transport</keyword>
<evidence type="ECO:0000256" key="1">
    <source>
        <dbReference type="ARBA" id="ARBA00004651"/>
    </source>
</evidence>
<dbReference type="OrthoDB" id="8126953at2"/>
<keyword evidence="4 8" id="KW-1003">Cell membrane</keyword>
<feature type="transmembrane region" description="Helical" evidence="8">
    <location>
        <begin position="226"/>
        <end position="246"/>
    </location>
</feature>
<dbReference type="AlphaFoldDB" id="A0A5B2VAA7"/>
<dbReference type="PANTHER" id="PTHR30269:SF23">
    <property type="entry name" value="MEMBRANE TRANSPORTER PROTEIN YDHB-RELATED"/>
    <property type="match status" value="1"/>
</dbReference>
<comment type="similarity">
    <text evidence="2 8">Belongs to the 4-toluene sulfonate uptake permease (TSUP) (TC 2.A.102) family.</text>
</comment>
<dbReference type="GO" id="GO:0005886">
    <property type="term" value="C:plasma membrane"/>
    <property type="evidence" value="ECO:0007669"/>
    <property type="project" value="UniProtKB-SubCell"/>
</dbReference>
<protein>
    <recommendedName>
        <fullName evidence="8">Probable membrane transporter protein</fullName>
    </recommendedName>
</protein>
<evidence type="ECO:0000256" key="4">
    <source>
        <dbReference type="ARBA" id="ARBA00022475"/>
    </source>
</evidence>
<dbReference type="EMBL" id="VUOA01000033">
    <property type="protein sequence ID" value="KAA2235736.1"/>
    <property type="molecule type" value="Genomic_DNA"/>
</dbReference>
<dbReference type="RefSeq" id="WP_149820117.1">
    <property type="nucleotide sequence ID" value="NZ_VUOA01000033.1"/>
</dbReference>
<evidence type="ECO:0000313" key="9">
    <source>
        <dbReference type="EMBL" id="KAA2235736.1"/>
    </source>
</evidence>
<keyword evidence="5 8" id="KW-0812">Transmembrane</keyword>
<evidence type="ECO:0000256" key="8">
    <source>
        <dbReference type="RuleBase" id="RU363041"/>
    </source>
</evidence>
<comment type="subcellular location">
    <subcellularLocation>
        <location evidence="1 8">Cell membrane</location>
        <topology evidence="1 8">Multi-pass membrane protein</topology>
    </subcellularLocation>
</comment>
<feature type="transmembrane region" description="Helical" evidence="8">
    <location>
        <begin position="38"/>
        <end position="61"/>
    </location>
</feature>
<keyword evidence="10" id="KW-1185">Reference proteome</keyword>
<dbReference type="InterPro" id="IPR052017">
    <property type="entry name" value="TSUP"/>
</dbReference>
<name>A0A5B2VAA7_9HYPH</name>
<evidence type="ECO:0000256" key="2">
    <source>
        <dbReference type="ARBA" id="ARBA00009142"/>
    </source>
</evidence>
<feature type="transmembrane region" description="Helical" evidence="8">
    <location>
        <begin position="135"/>
        <end position="159"/>
    </location>
</feature>
<dbReference type="Proteomes" id="UP000323142">
    <property type="component" value="Unassembled WGS sequence"/>
</dbReference>